<dbReference type="EMBL" id="SBJO01000229">
    <property type="protein sequence ID" value="KAF9761973.1"/>
    <property type="molecule type" value="Genomic_DNA"/>
</dbReference>
<feature type="active site" description="Tele-AMP-histidine intermediate" evidence="1">
    <location>
        <position position="87"/>
    </location>
</feature>
<feature type="short sequence motif" description="Histidine triad motif" evidence="2 3">
    <location>
        <begin position="85"/>
        <end position="89"/>
    </location>
</feature>
<dbReference type="AlphaFoldDB" id="A0A9P6KYA7"/>
<dbReference type="PRINTS" id="PR00332">
    <property type="entry name" value="HISTRIAD"/>
</dbReference>
<dbReference type="PANTHER" id="PTHR46648:SF1">
    <property type="entry name" value="ADENOSINE 5'-MONOPHOSPHORAMIDASE HNT1"/>
    <property type="match status" value="1"/>
</dbReference>
<accession>A0A9P6KYA7</accession>
<name>A0A9P6KYA7_9MICR</name>
<evidence type="ECO:0000313" key="6">
    <source>
        <dbReference type="Proteomes" id="UP000740883"/>
    </source>
</evidence>
<dbReference type="SUPFAM" id="SSF54197">
    <property type="entry name" value="HIT-like"/>
    <property type="match status" value="1"/>
</dbReference>
<proteinExistence type="predicted"/>
<dbReference type="Gene3D" id="3.30.428.10">
    <property type="entry name" value="HIT-like"/>
    <property type="match status" value="1"/>
</dbReference>
<reference evidence="5 6" key="1">
    <citation type="journal article" date="2020" name="Genome Biol. Evol.">
        <title>Comparative genomics of strictly vertically transmitted, feminizing microsporidia endosymbionts of amphipod crustaceans.</title>
        <authorList>
            <person name="Cormier A."/>
            <person name="Chebbi M.A."/>
            <person name="Giraud I."/>
            <person name="Wattier R."/>
            <person name="Teixeira M."/>
            <person name="Gilbert C."/>
            <person name="Rigaud T."/>
            <person name="Cordaux R."/>
        </authorList>
    </citation>
    <scope>NUCLEOTIDE SEQUENCE [LARGE SCALE GENOMIC DNA]</scope>
    <source>
        <strain evidence="5 6">Ou3-Ou53</strain>
    </source>
</reference>
<organism evidence="5 6">
    <name type="scientific">Nosema granulosis</name>
    <dbReference type="NCBI Taxonomy" id="83296"/>
    <lineage>
        <taxon>Eukaryota</taxon>
        <taxon>Fungi</taxon>
        <taxon>Fungi incertae sedis</taxon>
        <taxon>Microsporidia</taxon>
        <taxon>Nosematidae</taxon>
        <taxon>Nosema</taxon>
    </lineage>
</organism>
<dbReference type="PROSITE" id="PS51084">
    <property type="entry name" value="HIT_2"/>
    <property type="match status" value="1"/>
</dbReference>
<dbReference type="GO" id="GO:0009117">
    <property type="term" value="P:nucleotide metabolic process"/>
    <property type="evidence" value="ECO:0007669"/>
    <property type="project" value="TreeGrafter"/>
</dbReference>
<dbReference type="Pfam" id="PF01230">
    <property type="entry name" value="HIT"/>
    <property type="match status" value="1"/>
</dbReference>
<sequence>MCIFCNIPKDSYLYQTDKTFVILDKFPLSKGHLLLIPKTHFPNFHSTPLEYLEDLMSVALYLVKKLNLEKYNLLQNNNHLQSVHHLHFHLIPYDGRGLQINWDTLDLKNYEEEIEKIKLKLKT</sequence>
<dbReference type="OrthoDB" id="672793at2759"/>
<gene>
    <name evidence="5" type="primary">HNT1</name>
    <name evidence="5" type="ORF">NGRA_2296</name>
</gene>
<evidence type="ECO:0000256" key="3">
    <source>
        <dbReference type="PROSITE-ProRule" id="PRU00464"/>
    </source>
</evidence>
<dbReference type="PANTHER" id="PTHR46648">
    <property type="entry name" value="HIT FAMILY PROTEIN 1"/>
    <property type="match status" value="1"/>
</dbReference>
<evidence type="ECO:0000256" key="2">
    <source>
        <dbReference type="PIRSR" id="PIRSR601310-3"/>
    </source>
</evidence>
<dbReference type="InterPro" id="IPR001310">
    <property type="entry name" value="Histidine_triad_HIT"/>
</dbReference>
<evidence type="ECO:0000313" key="5">
    <source>
        <dbReference type="EMBL" id="KAF9761973.1"/>
    </source>
</evidence>
<feature type="domain" description="HIT" evidence="4">
    <location>
        <begin position="1"/>
        <end position="102"/>
    </location>
</feature>
<keyword evidence="6" id="KW-1185">Reference proteome</keyword>
<dbReference type="Proteomes" id="UP000740883">
    <property type="component" value="Unassembled WGS sequence"/>
</dbReference>
<dbReference type="InterPro" id="IPR036265">
    <property type="entry name" value="HIT-like_sf"/>
</dbReference>
<evidence type="ECO:0000256" key="1">
    <source>
        <dbReference type="PIRSR" id="PIRSR601310-1"/>
    </source>
</evidence>
<dbReference type="GO" id="GO:0003824">
    <property type="term" value="F:catalytic activity"/>
    <property type="evidence" value="ECO:0007669"/>
    <property type="project" value="InterPro"/>
</dbReference>
<evidence type="ECO:0000259" key="4">
    <source>
        <dbReference type="PROSITE" id="PS51084"/>
    </source>
</evidence>
<dbReference type="InterPro" id="IPR011146">
    <property type="entry name" value="HIT-like"/>
</dbReference>
<comment type="caution">
    <text evidence="5">The sequence shown here is derived from an EMBL/GenBank/DDBJ whole genome shotgun (WGS) entry which is preliminary data.</text>
</comment>
<protein>
    <submittedName>
        <fullName evidence="5">Hit family protein 1</fullName>
    </submittedName>
</protein>